<sequence>MAEVKFYFNAPDRITTACSIAGKAVRQGHRVLVYAPDGETARRFDQLLWSVQPLSFVPHVAASSPLADRTPVVIATSLDKPAHQDVLLNLDDAPPTDFSAFNMLVEIVSTQEEDRQQARQRWQTFKQQGHTITAHDLAKS</sequence>
<keyword evidence="2" id="KW-1185">Reference proteome</keyword>
<name>A0ABP9QK62_9RHOO</name>
<dbReference type="RefSeq" id="WP_345532291.1">
    <property type="nucleotide sequence ID" value="NZ_BAABLD010000007.1"/>
</dbReference>
<evidence type="ECO:0000313" key="2">
    <source>
        <dbReference type="Proteomes" id="UP001500547"/>
    </source>
</evidence>
<dbReference type="InterPro" id="IPR036768">
    <property type="entry name" value="PolIII_chi_sf"/>
</dbReference>
<dbReference type="EMBL" id="BAABLD010000007">
    <property type="protein sequence ID" value="GAA5163308.1"/>
    <property type="molecule type" value="Genomic_DNA"/>
</dbReference>
<protein>
    <submittedName>
        <fullName evidence="1">DNA polymerase III subunit chi</fullName>
    </submittedName>
</protein>
<evidence type="ECO:0000313" key="1">
    <source>
        <dbReference type="EMBL" id="GAA5163308.1"/>
    </source>
</evidence>
<dbReference type="PANTHER" id="PTHR38767:SF1">
    <property type="entry name" value="DNA POLYMERASE III SUBUNIT CHI"/>
    <property type="match status" value="1"/>
</dbReference>
<gene>
    <name evidence="1" type="ORF">GCM10025770_15250</name>
</gene>
<dbReference type="PANTHER" id="PTHR38767">
    <property type="entry name" value="DNA POLYMERASE III SUBUNIT CHI"/>
    <property type="match status" value="1"/>
</dbReference>
<dbReference type="SUPFAM" id="SSF102400">
    <property type="entry name" value="DNA polymerase III chi subunit"/>
    <property type="match status" value="1"/>
</dbReference>
<organism evidence="1 2">
    <name type="scientific">Viridibacterium curvum</name>
    <dbReference type="NCBI Taxonomy" id="1101404"/>
    <lineage>
        <taxon>Bacteria</taxon>
        <taxon>Pseudomonadati</taxon>
        <taxon>Pseudomonadota</taxon>
        <taxon>Betaproteobacteria</taxon>
        <taxon>Rhodocyclales</taxon>
        <taxon>Rhodocyclaceae</taxon>
        <taxon>Viridibacterium</taxon>
    </lineage>
</organism>
<reference evidence="2" key="1">
    <citation type="journal article" date="2019" name="Int. J. Syst. Evol. Microbiol.">
        <title>The Global Catalogue of Microorganisms (GCM) 10K type strain sequencing project: providing services to taxonomists for standard genome sequencing and annotation.</title>
        <authorList>
            <consortium name="The Broad Institute Genomics Platform"/>
            <consortium name="The Broad Institute Genome Sequencing Center for Infectious Disease"/>
            <person name="Wu L."/>
            <person name="Ma J."/>
        </authorList>
    </citation>
    <scope>NUCLEOTIDE SEQUENCE [LARGE SCALE GENOMIC DNA]</scope>
    <source>
        <strain evidence="2">JCM 18715</strain>
    </source>
</reference>
<proteinExistence type="predicted"/>
<comment type="caution">
    <text evidence="1">The sequence shown here is derived from an EMBL/GenBank/DDBJ whole genome shotgun (WGS) entry which is preliminary data.</text>
</comment>
<dbReference type="Gene3D" id="3.40.50.10110">
    <property type="entry name" value="DNA polymerase III subunit chi"/>
    <property type="match status" value="1"/>
</dbReference>
<dbReference type="Pfam" id="PF04364">
    <property type="entry name" value="DNA_pol3_chi"/>
    <property type="match status" value="1"/>
</dbReference>
<accession>A0ABP9QK62</accession>
<dbReference type="Proteomes" id="UP001500547">
    <property type="component" value="Unassembled WGS sequence"/>
</dbReference>
<dbReference type="InterPro" id="IPR007459">
    <property type="entry name" value="DNA_pol3_chi"/>
</dbReference>